<dbReference type="InterPro" id="IPR001119">
    <property type="entry name" value="SLH_dom"/>
</dbReference>
<accession>A0A1T2WZU0</accession>
<dbReference type="RefSeq" id="WP_078503175.1">
    <property type="nucleotide sequence ID" value="NZ_MSZX01000027.1"/>
</dbReference>
<organism evidence="4 5">
    <name type="scientific">Paenibacillus selenitireducens</name>
    <dbReference type="NCBI Taxonomy" id="1324314"/>
    <lineage>
        <taxon>Bacteria</taxon>
        <taxon>Bacillati</taxon>
        <taxon>Bacillota</taxon>
        <taxon>Bacilli</taxon>
        <taxon>Bacillales</taxon>
        <taxon>Paenibacillaceae</taxon>
        <taxon>Paenibacillus</taxon>
    </lineage>
</organism>
<dbReference type="OrthoDB" id="2611444at2"/>
<name>A0A1T2WZU0_9BACL</name>
<dbReference type="PROSITE" id="PS51272">
    <property type="entry name" value="SLH"/>
    <property type="match status" value="2"/>
</dbReference>
<keyword evidence="5" id="KW-1185">Reference proteome</keyword>
<feature type="chain" id="PRO_5013182280" description="SLH domain-containing protein" evidence="2">
    <location>
        <begin position="25"/>
        <end position="924"/>
    </location>
</feature>
<protein>
    <recommendedName>
        <fullName evidence="3">SLH domain-containing protein</fullName>
    </recommendedName>
</protein>
<dbReference type="EMBL" id="MSZX01000027">
    <property type="protein sequence ID" value="OPA72863.1"/>
    <property type="molecule type" value="Genomic_DNA"/>
</dbReference>
<evidence type="ECO:0000259" key="3">
    <source>
        <dbReference type="PROSITE" id="PS51272"/>
    </source>
</evidence>
<proteinExistence type="predicted"/>
<dbReference type="STRING" id="1324314.BVG16_31600"/>
<keyword evidence="2" id="KW-0732">Signal</keyword>
<reference evidence="4 5" key="1">
    <citation type="submission" date="2017-01" db="EMBL/GenBank/DDBJ databases">
        <title>Genome analysis of Paenibacillus selenitrireducens ES3-24.</title>
        <authorList>
            <person name="Xu D."/>
            <person name="Yao R."/>
            <person name="Zheng S."/>
        </authorList>
    </citation>
    <scope>NUCLEOTIDE SEQUENCE [LARGE SCALE GENOMIC DNA]</scope>
    <source>
        <strain evidence="4 5">ES3-24</strain>
    </source>
</reference>
<evidence type="ECO:0000256" key="2">
    <source>
        <dbReference type="SAM" id="SignalP"/>
    </source>
</evidence>
<evidence type="ECO:0000313" key="4">
    <source>
        <dbReference type="EMBL" id="OPA72863.1"/>
    </source>
</evidence>
<gene>
    <name evidence="4" type="ORF">BVG16_31600</name>
</gene>
<evidence type="ECO:0000256" key="1">
    <source>
        <dbReference type="SAM" id="MobiDB-lite"/>
    </source>
</evidence>
<dbReference type="AlphaFoldDB" id="A0A1T2WZU0"/>
<evidence type="ECO:0000313" key="5">
    <source>
        <dbReference type="Proteomes" id="UP000190188"/>
    </source>
</evidence>
<feature type="region of interest" description="Disordered" evidence="1">
    <location>
        <begin position="28"/>
        <end position="56"/>
    </location>
</feature>
<dbReference type="Proteomes" id="UP000190188">
    <property type="component" value="Unassembled WGS sequence"/>
</dbReference>
<comment type="caution">
    <text evidence="4">The sequence shown here is derived from an EMBL/GenBank/DDBJ whole genome shotgun (WGS) entry which is preliminary data.</text>
</comment>
<feature type="domain" description="SLH" evidence="3">
    <location>
        <begin position="56"/>
        <end position="118"/>
    </location>
</feature>
<sequence>MKTKLITLFLTAVLVMGSAGSAFAAVTPADSSANNTTSNTNSGSNNTTSPNTSNNGSSLFSDVTKGFWAEKHITKLALEKVLLGNNGKFRPNDPVTQQEAVTMAIRYMNLEKDMDSSASIAFQSGFVVDNYFKPYVKLAFEKGLLDKNEEMAPEANKNAWGSKKASREWITKILVRALNKEADAKAAMTTATTFADNSKISSSSLGYVNVALKLKLTTGMEGNKFEPQGNVTRSQLAAFFSRGDAHTSIQYDNVAQGVITSLTDTNLSLYGEDGKVHNYALTGSTAYFTADSEAAVSASTVQAYTKVKVIETQGNAGYVEVIDPKVQLESNEGKFQRLHATGSKFTVLSNDDYVTFDFDSATVFLDQNGKTISAKDLVPDSMIDVKRETFSGQHKVIVVQVKSAPINKSGAGIVTAVDAKNGTLKVKDGSNTEETLTVSSDAIILYQDQVLKSLSEIKVNDVISYSVKNGQVTNLEITQTSSRTVRGTLINISSSSKLVTYVKEGSSKPEVNLLADQVEVVVDGIQDAKITDLVSDDTNGDVIELTITPDDRVSKIQVVGRKVEQLQELSVVGYNKKQQILTVMNAKEKAFVFNVKENTKLDFGVGNTTLKDLEGLLPEKTKVNLTVLGDNILTLQKVYKYDGKLLSLNTSSQTLTLVTDAGQTMTLSYDGTTVVFVHGKTNSTLSNIKVGDTISAQLRTTQDKVGRISLKSTGQFEVYSTDVAKNKLSVKSSEGYIESLDLEGVTLLNETGAVIKVSDFTPGQVVNVNFSGNVAELVRKVTLTYGKVETIDSANQKLTVKDFTGQSKEIKLTSSYQIVRNNSISTNINSLSANDRVEVKSDANGNTIVRVLDSLSRKFNRYSASTNDFYVQRASLTDNNFVFKFVTNVYVHKGDTLLNLQSLAEGDQVLLVFNNNQIIEIEKQ</sequence>
<feature type="signal peptide" evidence="2">
    <location>
        <begin position="1"/>
        <end position="24"/>
    </location>
</feature>
<feature type="domain" description="SLH" evidence="3">
    <location>
        <begin position="191"/>
        <end position="254"/>
    </location>
</feature>
<dbReference type="Pfam" id="PF00395">
    <property type="entry name" value="SLH"/>
    <property type="match status" value="2"/>
</dbReference>